<evidence type="ECO:0000313" key="4">
    <source>
        <dbReference type="Proteomes" id="UP000679950"/>
    </source>
</evidence>
<evidence type="ECO:0000256" key="1">
    <source>
        <dbReference type="HAMAP-Rule" id="MF_02104"/>
    </source>
</evidence>
<protein>
    <recommendedName>
        <fullName evidence="1">Lactate utilization protein C</fullName>
    </recommendedName>
</protein>
<dbReference type="SUPFAM" id="SSF100950">
    <property type="entry name" value="NagB/RpiA/CoA transferase-like"/>
    <property type="match status" value="1"/>
</dbReference>
<evidence type="ECO:0000259" key="2">
    <source>
        <dbReference type="Pfam" id="PF02589"/>
    </source>
</evidence>
<proteinExistence type="inferred from homology"/>
<dbReference type="InterPro" id="IPR037171">
    <property type="entry name" value="NagB/RpiA_transferase-like"/>
</dbReference>
<evidence type="ECO:0000313" key="3">
    <source>
        <dbReference type="EMBL" id="GIN57970.1"/>
    </source>
</evidence>
<reference evidence="3 4" key="1">
    <citation type="submission" date="2021-03" db="EMBL/GenBank/DDBJ databases">
        <title>Antimicrobial resistance genes in bacteria isolated from Japanese honey, and their potential for conferring macrolide and lincosamide resistance in the American foulbrood pathogen Paenibacillus larvae.</title>
        <authorList>
            <person name="Okamoto M."/>
            <person name="Kumagai M."/>
            <person name="Kanamori H."/>
            <person name="Takamatsu D."/>
        </authorList>
    </citation>
    <scope>NUCLEOTIDE SEQUENCE [LARGE SCALE GENOMIC DNA]</scope>
    <source>
        <strain evidence="3 4">J8TS2</strain>
    </source>
</reference>
<sequence length="240" mass="27325">MGTERIHHKERFLNQIAKSLGRERIKTPVERPVWKQQPQKEVYKGFSQDQLVDILKKQCENIHTQVVEVERKESLPSELERLIDQIGGKSIVSWDDPRFQEYQINQYFQKASSKGVDVHIWDRDLGDENIHKAEKADIGITFSDITLAESGTVVLFSDYGKGRSVSLLPTVYIAIIPKKSIVPRMTQATSYIHRMQQEEGKVPSCINFISGPSNSADIEMDLVVGVHGPVQAYYVIVDED</sequence>
<comment type="function">
    <text evidence="1">Is involved in L-lactate degradation and allows cells to grow with lactate as the sole carbon source.</text>
</comment>
<dbReference type="InterPro" id="IPR003741">
    <property type="entry name" value="LUD_dom"/>
</dbReference>
<accession>A0ABQ4KJ39</accession>
<name>A0ABQ4KJ39_9BACI</name>
<dbReference type="HAMAP" id="MF_02104">
    <property type="entry name" value="LutC"/>
    <property type="match status" value="1"/>
</dbReference>
<dbReference type="Gene3D" id="3.40.50.10420">
    <property type="entry name" value="NagB/RpiA/CoA transferase-like"/>
    <property type="match status" value="1"/>
</dbReference>
<gene>
    <name evidence="1 3" type="primary">lutC</name>
    <name evidence="3" type="ORF">J8TS2_22890</name>
</gene>
<dbReference type="InterPro" id="IPR022823">
    <property type="entry name" value="LutC"/>
</dbReference>
<organism evidence="3 4">
    <name type="scientific">Lederbergia ruris</name>
    <dbReference type="NCBI Taxonomy" id="217495"/>
    <lineage>
        <taxon>Bacteria</taxon>
        <taxon>Bacillati</taxon>
        <taxon>Bacillota</taxon>
        <taxon>Bacilli</taxon>
        <taxon>Bacillales</taxon>
        <taxon>Bacillaceae</taxon>
        <taxon>Lederbergia</taxon>
    </lineage>
</organism>
<comment type="caution">
    <text evidence="3">The sequence shown here is derived from an EMBL/GenBank/DDBJ whole genome shotgun (WGS) entry which is preliminary data.</text>
</comment>
<dbReference type="Pfam" id="PF02589">
    <property type="entry name" value="LUD_dom"/>
    <property type="match status" value="1"/>
</dbReference>
<dbReference type="PANTHER" id="PTHR43682">
    <property type="entry name" value="LACTATE UTILIZATION PROTEIN C"/>
    <property type="match status" value="1"/>
</dbReference>
<dbReference type="InterPro" id="IPR024185">
    <property type="entry name" value="FTHF_cligase-like_sf"/>
</dbReference>
<keyword evidence="4" id="KW-1185">Reference proteome</keyword>
<feature type="domain" description="LUD" evidence="2">
    <location>
        <begin position="55"/>
        <end position="237"/>
    </location>
</feature>
<dbReference type="EMBL" id="BORB01000017">
    <property type="protein sequence ID" value="GIN57970.1"/>
    <property type="molecule type" value="Genomic_DNA"/>
</dbReference>
<dbReference type="PANTHER" id="PTHR43682:SF1">
    <property type="entry name" value="LACTATE UTILIZATION PROTEIN C"/>
    <property type="match status" value="1"/>
</dbReference>
<dbReference type="Proteomes" id="UP000679950">
    <property type="component" value="Unassembled WGS sequence"/>
</dbReference>
<dbReference type="RefSeq" id="WP_212966357.1">
    <property type="nucleotide sequence ID" value="NZ_BORB01000017.1"/>
</dbReference>
<comment type="similarity">
    <text evidence="1">Belongs to the LutC/YkgG family.</text>
</comment>